<dbReference type="InParanoid" id="A0A0F7IGR8"/>
<dbReference type="HOGENOM" id="CLU_031683_0_0_2"/>
<keyword evidence="1" id="KW-1133">Transmembrane helix</keyword>
<gene>
    <name evidence="2" type="ORF">GAH_00184</name>
</gene>
<dbReference type="Gene3D" id="2.60.40.10">
    <property type="entry name" value="Immunoglobulins"/>
    <property type="match status" value="2"/>
</dbReference>
<dbReference type="PATRIC" id="fig|113653.22.peg.181"/>
<sequence>MRRVLMLIIAMCLLIGTSSALSYKDKPYFTAYIAQSNHIDAGKESTVMVVLQNSARLWKQSYDSMEEYNLISKNPEMLTTAYNVSVRFESNGLKVKTPEMFFPAVPAFQPLQIPVVLDARNVKPGEYVLTLNISYEAVDDVSIESKTSITPFPAQEIYYYNLSISPTFPVSKEKVLENMTQYYMEYLKFTYTEEEQRIDLKVVVERPDVLLNVTDVSSDLIAGGKGRITLTVKNDGQSVAENLFLILTAPSGFSVEGVQQVDVEEYTKALQNLASQNPQLSMLGLDSLKLNLPPQLQAILSQGSVYIGELEPGQSVNVSFTVDVSADEGGYYPFQIQGIYSLNGEVKQTPSRAFGVPVKDRPEILVERVNSSVHAGSKGDVEVTIKADQVLHSLRAKLEVKPPLTALAEEYFAGDVDKAVLKFKVKASGDAEDTVYPAKLTIYYDINGKEVEESFDVGVKVGKKTRFEIIGKGEIPAGEERIVTVKIKNLGDVAIRDATARITVVDPFSTTDDSSYIGELGPGEEKDVSFKIKADKDATPKSYALNLEVKYRDFNGEWVISDPVKLPIDVTESRKVIPSAGVVLAAVSILLAAYWMRR</sequence>
<keyword evidence="1" id="KW-0812">Transmembrane</keyword>
<dbReference type="KEGG" id="gah:GAH_00184"/>
<evidence type="ECO:0000256" key="1">
    <source>
        <dbReference type="SAM" id="Phobius"/>
    </source>
</evidence>
<organism evidence="2 3">
    <name type="scientific">Geoglobus ahangari</name>
    <dbReference type="NCBI Taxonomy" id="113653"/>
    <lineage>
        <taxon>Archaea</taxon>
        <taxon>Methanobacteriati</taxon>
        <taxon>Methanobacteriota</taxon>
        <taxon>Archaeoglobi</taxon>
        <taxon>Archaeoglobales</taxon>
        <taxon>Archaeoglobaceae</taxon>
        <taxon>Geoglobus</taxon>
    </lineage>
</organism>
<keyword evidence="1" id="KW-0472">Membrane</keyword>
<feature type="transmembrane region" description="Helical" evidence="1">
    <location>
        <begin position="576"/>
        <end position="596"/>
    </location>
</feature>
<dbReference type="InterPro" id="IPR013783">
    <property type="entry name" value="Ig-like_fold"/>
</dbReference>
<dbReference type="STRING" id="113653.GAH_00184"/>
<dbReference type="PANTHER" id="PTHR35902:SF3">
    <property type="entry name" value="NPCBM-ASSOCIATED, NEW3 DOMAIN OF ALPHA-GALACTOSIDASE"/>
    <property type="match status" value="1"/>
</dbReference>
<dbReference type="Proteomes" id="UP000034723">
    <property type="component" value="Chromosome"/>
</dbReference>
<keyword evidence="3" id="KW-1185">Reference proteome</keyword>
<dbReference type="PANTHER" id="PTHR35902">
    <property type="entry name" value="S-LAYER DOMAIN-LIKE PROTEIN-RELATED"/>
    <property type="match status" value="1"/>
</dbReference>
<reference evidence="2 3" key="1">
    <citation type="submission" date="2015-04" db="EMBL/GenBank/DDBJ databases">
        <title>The complete genome sequence of the hyperthermophilic, obligate iron-reducing archaeon Geoglobus ahangari strain 234T.</title>
        <authorList>
            <person name="Manzella M.P."/>
            <person name="Holmes D.E."/>
            <person name="Rocheleau J.M."/>
            <person name="Chung A."/>
            <person name="Reguera G."/>
            <person name="Kashefi K."/>
        </authorList>
    </citation>
    <scope>NUCLEOTIDE SEQUENCE [LARGE SCALE GENOMIC DNA]</scope>
    <source>
        <strain evidence="2 3">234</strain>
    </source>
</reference>
<protein>
    <submittedName>
        <fullName evidence="2">S-layer domain-like protein</fullName>
    </submittedName>
</protein>
<dbReference type="AlphaFoldDB" id="A0A0F7IGR8"/>
<name>A0A0F7IGR8_9EURY</name>
<evidence type="ECO:0000313" key="2">
    <source>
        <dbReference type="EMBL" id="AKG92459.1"/>
    </source>
</evidence>
<evidence type="ECO:0000313" key="3">
    <source>
        <dbReference type="Proteomes" id="UP000034723"/>
    </source>
</evidence>
<accession>A0A0F7IGR8</accession>
<dbReference type="EMBL" id="CP011267">
    <property type="protein sequence ID" value="AKG92459.1"/>
    <property type="molecule type" value="Genomic_DNA"/>
</dbReference>
<proteinExistence type="predicted"/>